<dbReference type="InterPro" id="IPR036259">
    <property type="entry name" value="MFS_trans_sf"/>
</dbReference>
<proteinExistence type="predicted"/>
<dbReference type="Gene3D" id="1.20.1250.20">
    <property type="entry name" value="MFS general substrate transporter like domains"/>
    <property type="match status" value="1"/>
</dbReference>
<evidence type="ECO:0000313" key="10">
    <source>
        <dbReference type="Proteomes" id="UP000219068"/>
    </source>
</evidence>
<keyword evidence="2" id="KW-0813">Transport</keyword>
<feature type="transmembrane region" description="Helical" evidence="7">
    <location>
        <begin position="323"/>
        <end position="345"/>
    </location>
</feature>
<evidence type="ECO:0000256" key="2">
    <source>
        <dbReference type="ARBA" id="ARBA00022448"/>
    </source>
</evidence>
<reference evidence="9 10" key="1">
    <citation type="submission" date="2017-08" db="EMBL/GenBank/DDBJ databases">
        <authorList>
            <person name="de Groot N.N."/>
        </authorList>
    </citation>
    <scope>NUCLEOTIDE SEQUENCE [LARGE SCALE GENOMIC DNA]</scope>
    <source>
        <strain evidence="9 10">USBA 78</strain>
    </source>
</reference>
<dbReference type="PANTHER" id="PTHR23513">
    <property type="entry name" value="INTEGRAL MEMBRANE EFFLUX PROTEIN-RELATED"/>
    <property type="match status" value="1"/>
</dbReference>
<dbReference type="PANTHER" id="PTHR23513:SF11">
    <property type="entry name" value="STAPHYLOFERRIN A TRANSPORTER"/>
    <property type="match status" value="1"/>
</dbReference>
<evidence type="ECO:0000256" key="5">
    <source>
        <dbReference type="ARBA" id="ARBA00022989"/>
    </source>
</evidence>
<feature type="transmembrane region" description="Helical" evidence="7">
    <location>
        <begin position="299"/>
        <end position="317"/>
    </location>
</feature>
<dbReference type="InterPro" id="IPR020846">
    <property type="entry name" value="MFS_dom"/>
</dbReference>
<dbReference type="CDD" id="cd06173">
    <property type="entry name" value="MFS_MefA_like"/>
    <property type="match status" value="1"/>
</dbReference>
<feature type="transmembrane region" description="Helical" evidence="7">
    <location>
        <begin position="174"/>
        <end position="202"/>
    </location>
</feature>
<evidence type="ECO:0000256" key="1">
    <source>
        <dbReference type="ARBA" id="ARBA00004651"/>
    </source>
</evidence>
<accession>A0A285RMH4</accession>
<keyword evidence="5 7" id="KW-1133">Transmembrane helix</keyword>
<feature type="domain" description="Major facilitator superfamily (MFS) profile" evidence="8">
    <location>
        <begin position="24"/>
        <end position="410"/>
    </location>
</feature>
<comment type="subcellular location">
    <subcellularLocation>
        <location evidence="1">Cell membrane</location>
        <topology evidence="1">Multi-pass membrane protein</topology>
    </subcellularLocation>
</comment>
<keyword evidence="6 7" id="KW-0472">Membrane</keyword>
<keyword evidence="3" id="KW-1003">Cell membrane</keyword>
<evidence type="ECO:0000256" key="3">
    <source>
        <dbReference type="ARBA" id="ARBA00022475"/>
    </source>
</evidence>
<sequence>MNTQKSENTPGTAAGPWSPFRHRAFAFLWIATVVSNIGTWMHDVGAGWLMTELSPSPFVVALVQAATTLPVFLFAIFAGALADLMDRRKLLLAVNFVMAGLAAALSSLVYLQLVTPSILIAFTFMMGTCAALMAPAWQAIVPSLVDKSRLAPAIALNSMGINVSRAIGPALAGFLIVSVGLVAPFALNAISFVGILVVLFFWKPAKPEQIMPREKVFGAMRAGLRYVFNSPPVIATLVRAVAFFVFASAYWAMLPLIAREVLSGGPQLYGILLASVGAGAVIGAVVLPRIKARLGADKTVMAGTLGTASVLVAFALIQQPVVAVIASFIAGASWIAVLSSFNVSAQTALPDWVRARGLSVFLTLFFGAMSGGSILWGWVADQFSIETALLCAAAGAIVLMFATMRFALNQGADLDLAPSMHWPEPIIGEDVEHDRGPVMIRISYRIADTDRETFGDLMKAMRKARQRHGAYHWNLYQDSKQADLFTEVWSEGSWIEHLRHHKRVTGTDRVLQEQVNKLHQGEDKPLVQHLIAAR</sequence>
<dbReference type="GO" id="GO:0022857">
    <property type="term" value="F:transmembrane transporter activity"/>
    <property type="evidence" value="ECO:0007669"/>
    <property type="project" value="InterPro"/>
</dbReference>
<dbReference type="AlphaFoldDB" id="A0A285RMH4"/>
<dbReference type="EMBL" id="OBMM01000001">
    <property type="protein sequence ID" value="SOB95325.1"/>
    <property type="molecule type" value="Genomic_DNA"/>
</dbReference>
<feature type="transmembrane region" description="Helical" evidence="7">
    <location>
        <begin position="357"/>
        <end position="379"/>
    </location>
</feature>
<evidence type="ECO:0000259" key="8">
    <source>
        <dbReference type="PROSITE" id="PS50850"/>
    </source>
</evidence>
<feature type="transmembrane region" description="Helical" evidence="7">
    <location>
        <begin position="267"/>
        <end position="287"/>
    </location>
</feature>
<evidence type="ECO:0000313" key="9">
    <source>
        <dbReference type="EMBL" id="SOB95325.1"/>
    </source>
</evidence>
<feature type="transmembrane region" description="Helical" evidence="7">
    <location>
        <begin position="149"/>
        <end position="168"/>
    </location>
</feature>
<name>A0A285RMH4_9PROT</name>
<protein>
    <submittedName>
        <fullName evidence="9">Predicted arabinose efflux permease, MFS family</fullName>
    </submittedName>
</protein>
<dbReference type="Proteomes" id="UP000219068">
    <property type="component" value="Unassembled WGS sequence"/>
</dbReference>
<keyword evidence="4 7" id="KW-0812">Transmembrane</keyword>
<dbReference type="GO" id="GO:0005886">
    <property type="term" value="C:plasma membrane"/>
    <property type="evidence" value="ECO:0007669"/>
    <property type="project" value="UniProtKB-SubCell"/>
</dbReference>
<organism evidence="9 10">
    <name type="scientific">Thalassospira xiamenensis</name>
    <dbReference type="NCBI Taxonomy" id="220697"/>
    <lineage>
        <taxon>Bacteria</taxon>
        <taxon>Pseudomonadati</taxon>
        <taxon>Pseudomonadota</taxon>
        <taxon>Alphaproteobacteria</taxon>
        <taxon>Rhodospirillales</taxon>
        <taxon>Thalassospiraceae</taxon>
        <taxon>Thalassospira</taxon>
    </lineage>
</organism>
<feature type="transmembrane region" description="Helical" evidence="7">
    <location>
        <begin position="385"/>
        <end position="408"/>
    </location>
</feature>
<feature type="transmembrane region" description="Helical" evidence="7">
    <location>
        <begin position="90"/>
        <end position="111"/>
    </location>
</feature>
<feature type="transmembrane region" description="Helical" evidence="7">
    <location>
        <begin position="117"/>
        <end position="137"/>
    </location>
</feature>
<dbReference type="RefSeq" id="WP_097051009.1">
    <property type="nucleotide sequence ID" value="NZ_OBMM01000001.1"/>
</dbReference>
<dbReference type="SUPFAM" id="SSF103473">
    <property type="entry name" value="MFS general substrate transporter"/>
    <property type="match status" value="1"/>
</dbReference>
<dbReference type="InterPro" id="IPR010290">
    <property type="entry name" value="TM_effector"/>
</dbReference>
<gene>
    <name evidence="9" type="ORF">SAMN05428964_1011536</name>
</gene>
<feature type="transmembrane region" description="Helical" evidence="7">
    <location>
        <begin position="58"/>
        <end position="78"/>
    </location>
</feature>
<evidence type="ECO:0000256" key="6">
    <source>
        <dbReference type="ARBA" id="ARBA00023136"/>
    </source>
</evidence>
<feature type="transmembrane region" description="Helical" evidence="7">
    <location>
        <begin position="223"/>
        <end position="247"/>
    </location>
</feature>
<dbReference type="Pfam" id="PF05977">
    <property type="entry name" value="MFS_3"/>
    <property type="match status" value="1"/>
</dbReference>
<feature type="transmembrane region" description="Helical" evidence="7">
    <location>
        <begin position="20"/>
        <end position="38"/>
    </location>
</feature>
<dbReference type="PROSITE" id="PS50850">
    <property type="entry name" value="MFS"/>
    <property type="match status" value="1"/>
</dbReference>
<evidence type="ECO:0000256" key="4">
    <source>
        <dbReference type="ARBA" id="ARBA00022692"/>
    </source>
</evidence>
<evidence type="ECO:0000256" key="7">
    <source>
        <dbReference type="SAM" id="Phobius"/>
    </source>
</evidence>